<feature type="transmembrane region" description="Helical" evidence="6">
    <location>
        <begin position="303"/>
        <end position="324"/>
    </location>
</feature>
<evidence type="ECO:0000313" key="7">
    <source>
        <dbReference type="EMBL" id="TXC68659.1"/>
    </source>
</evidence>
<evidence type="ECO:0000256" key="1">
    <source>
        <dbReference type="ARBA" id="ARBA00004651"/>
    </source>
</evidence>
<comment type="subcellular location">
    <subcellularLocation>
        <location evidence="1">Cell membrane</location>
        <topology evidence="1">Multi-pass membrane protein</topology>
    </subcellularLocation>
</comment>
<feature type="transmembrane region" description="Helical" evidence="6">
    <location>
        <begin position="278"/>
        <end position="296"/>
    </location>
</feature>
<protein>
    <submittedName>
        <fullName evidence="7">LptF/LptG family permease</fullName>
    </submittedName>
</protein>
<dbReference type="PANTHER" id="PTHR33529:SF6">
    <property type="entry name" value="YJGP_YJGQ FAMILY PERMEASE"/>
    <property type="match status" value="1"/>
</dbReference>
<name>A0A5C6U752_9SPHN</name>
<comment type="caution">
    <text evidence="7">The sequence shown here is derived from an EMBL/GenBank/DDBJ whole genome shotgun (WGS) entry which is preliminary data.</text>
</comment>
<gene>
    <name evidence="7" type="ORF">FSZ31_06645</name>
</gene>
<dbReference type="GO" id="GO:0015920">
    <property type="term" value="P:lipopolysaccharide transport"/>
    <property type="evidence" value="ECO:0007669"/>
    <property type="project" value="TreeGrafter"/>
</dbReference>
<evidence type="ECO:0000256" key="5">
    <source>
        <dbReference type="ARBA" id="ARBA00023136"/>
    </source>
</evidence>
<accession>A0A5C6U752</accession>
<keyword evidence="8" id="KW-1185">Reference proteome</keyword>
<sequence>MSVALRLDWYFLRRALKIYGAVCIVMAALLILENTPRLLALIGDTTHPLRILAQMSLALIPEYMAIGTLVGLFLAIALATRSLCLSGEYQIFSAIGRSPARLLVAPMILALATMGVQAGLRFELQPSGEVRLQQLGNDILSGMLGLAVHADQPISLGGGTSLYVDRIDADRQRLLDVILETGNATFYARSADAAYVSEGFVRFRLEHVTAVYPQASGRARSGTFAAIDFVTPMHSSAPITGPARFETKQRGLAGLIAMHRNRNADARAAADKAIAERASYVLACLFFPWLAIALGTPPLRSTSGLGIGAGCIVIVLFIKSVSLAASDLPISPFVAAAVNLGLWATVLYILFAYEQKHGPGWVESWLFALTRRLRSIVRRTASPIGYSKASRAAHG</sequence>
<organism evidence="7 8">
    <name type="scientific">Flavisphingopyxis soli</name>
    <dbReference type="NCBI Taxonomy" id="2601267"/>
    <lineage>
        <taxon>Bacteria</taxon>
        <taxon>Pseudomonadati</taxon>
        <taxon>Pseudomonadota</taxon>
        <taxon>Alphaproteobacteria</taxon>
        <taxon>Sphingomonadales</taxon>
        <taxon>Sphingopyxidaceae</taxon>
        <taxon>Flavisphingopyxis</taxon>
    </lineage>
</organism>
<dbReference type="Pfam" id="PF03739">
    <property type="entry name" value="LptF_LptG"/>
    <property type="match status" value="1"/>
</dbReference>
<proteinExistence type="predicted"/>
<dbReference type="EMBL" id="VOPY01000002">
    <property type="protein sequence ID" value="TXC68659.1"/>
    <property type="molecule type" value="Genomic_DNA"/>
</dbReference>
<feature type="transmembrane region" description="Helical" evidence="6">
    <location>
        <begin position="330"/>
        <end position="351"/>
    </location>
</feature>
<dbReference type="AlphaFoldDB" id="A0A5C6U752"/>
<keyword evidence="4 6" id="KW-1133">Transmembrane helix</keyword>
<evidence type="ECO:0000256" key="3">
    <source>
        <dbReference type="ARBA" id="ARBA00022692"/>
    </source>
</evidence>
<dbReference type="InterPro" id="IPR005495">
    <property type="entry name" value="LptG/LptF_permease"/>
</dbReference>
<feature type="transmembrane region" description="Helical" evidence="6">
    <location>
        <begin position="15"/>
        <end position="32"/>
    </location>
</feature>
<reference evidence="7 8" key="1">
    <citation type="submission" date="2019-08" db="EMBL/GenBank/DDBJ databases">
        <title>Sphingorhabdus soil sp. nov., isolated from arctic soil.</title>
        <authorList>
            <person name="Liu Y."/>
        </authorList>
    </citation>
    <scope>NUCLEOTIDE SEQUENCE [LARGE SCALE GENOMIC DNA]</scope>
    <source>
        <strain evidence="7 8">D-2Q-5-6</strain>
    </source>
</reference>
<evidence type="ECO:0000256" key="2">
    <source>
        <dbReference type="ARBA" id="ARBA00022475"/>
    </source>
</evidence>
<evidence type="ECO:0000256" key="6">
    <source>
        <dbReference type="SAM" id="Phobius"/>
    </source>
</evidence>
<keyword evidence="2" id="KW-1003">Cell membrane</keyword>
<feature type="transmembrane region" description="Helical" evidence="6">
    <location>
        <begin position="52"/>
        <end position="79"/>
    </location>
</feature>
<dbReference type="PANTHER" id="PTHR33529">
    <property type="entry name" value="SLR0882 PROTEIN-RELATED"/>
    <property type="match status" value="1"/>
</dbReference>
<evidence type="ECO:0000313" key="8">
    <source>
        <dbReference type="Proteomes" id="UP000321129"/>
    </source>
</evidence>
<keyword evidence="3 6" id="KW-0812">Transmembrane</keyword>
<evidence type="ECO:0000256" key="4">
    <source>
        <dbReference type="ARBA" id="ARBA00022989"/>
    </source>
</evidence>
<dbReference type="GO" id="GO:0043190">
    <property type="term" value="C:ATP-binding cassette (ABC) transporter complex"/>
    <property type="evidence" value="ECO:0007669"/>
    <property type="project" value="TreeGrafter"/>
</dbReference>
<keyword evidence="5 6" id="KW-0472">Membrane</keyword>
<dbReference type="Proteomes" id="UP000321129">
    <property type="component" value="Unassembled WGS sequence"/>
</dbReference>